<evidence type="ECO:0000313" key="2">
    <source>
        <dbReference type="Proteomes" id="UP000018766"/>
    </source>
</evidence>
<gene>
    <name evidence="1" type="ORF">V757_00675</name>
</gene>
<comment type="caution">
    <text evidence="1">The sequence shown here is derived from an EMBL/GenBank/DDBJ whole genome shotgun (WGS) entry which is preliminary data.</text>
</comment>
<evidence type="ECO:0008006" key="3">
    <source>
        <dbReference type="Google" id="ProtNLM"/>
    </source>
</evidence>
<proteinExistence type="predicted"/>
<reference evidence="1 2" key="1">
    <citation type="submission" date="2013-11" db="EMBL/GenBank/DDBJ databases">
        <title>Genomic analysis of Pelistega sp. HM-7.</title>
        <authorList>
            <person name="Kumbhare S.V."/>
            <person name="Shetty S.A."/>
            <person name="Sharma O."/>
            <person name="Dhotre D.P."/>
        </authorList>
    </citation>
    <scope>NUCLEOTIDE SEQUENCE [LARGE SCALE GENOMIC DNA]</scope>
    <source>
        <strain evidence="1 2">HM-7</strain>
    </source>
</reference>
<dbReference type="RefSeq" id="WP_023948855.1">
    <property type="nucleotide sequence ID" value="NZ_AYSV01000004.1"/>
</dbReference>
<accession>V8GBD0</accession>
<dbReference type="Gene3D" id="3.90.1720.70">
    <property type="match status" value="1"/>
</dbReference>
<keyword evidence="2" id="KW-1185">Reference proteome</keyword>
<name>V8GBD0_9BURK</name>
<dbReference type="PATRIC" id="fig|1414851.3.peg.145"/>
<dbReference type="AlphaFoldDB" id="V8GBD0"/>
<organism evidence="1 2">
    <name type="scientific">Pelistega indica</name>
    <dbReference type="NCBI Taxonomy" id="1414851"/>
    <lineage>
        <taxon>Bacteria</taxon>
        <taxon>Pseudomonadati</taxon>
        <taxon>Pseudomonadota</taxon>
        <taxon>Betaproteobacteria</taxon>
        <taxon>Burkholderiales</taxon>
        <taxon>Alcaligenaceae</taxon>
        <taxon>Pelistega</taxon>
    </lineage>
</organism>
<dbReference type="InterPro" id="IPR025562">
    <property type="entry name" value="Tae4"/>
</dbReference>
<evidence type="ECO:0000313" key="1">
    <source>
        <dbReference type="EMBL" id="ETD73052.1"/>
    </source>
</evidence>
<dbReference type="Pfam" id="PF14113">
    <property type="entry name" value="Tae4"/>
    <property type="match status" value="1"/>
</dbReference>
<dbReference type="EMBL" id="AYSV01000004">
    <property type="protein sequence ID" value="ETD73052.1"/>
    <property type="molecule type" value="Genomic_DNA"/>
</dbReference>
<dbReference type="Proteomes" id="UP000018766">
    <property type="component" value="Unassembled WGS sequence"/>
</dbReference>
<sequence length="144" mass="16016">MSKPNFMRIWNEFPDHMKYPTMKDLFTWQGGQAERNIYAKGFGANGNTCASRLSIAFNRGGWPINAAVAASVGARTLKTADGSHIIYNVEELGKYLAKRLGKSSKPDTTIPFDSEIKGKRGIIVFKVNWRNATGHIALFNGQTY</sequence>
<protein>
    <recommendedName>
        <fullName evidence="3">Cytoplasmic protein</fullName>
    </recommendedName>
</protein>